<dbReference type="GO" id="GO:0043565">
    <property type="term" value="F:sequence-specific DNA binding"/>
    <property type="evidence" value="ECO:0007669"/>
    <property type="project" value="TreeGrafter"/>
</dbReference>
<dbReference type="EMBL" id="JACGXL010000003">
    <property type="protein sequence ID" value="MBA8888286.1"/>
    <property type="molecule type" value="Genomic_DNA"/>
</dbReference>
<dbReference type="InterPro" id="IPR036515">
    <property type="entry name" value="Transposase_17_sf"/>
</dbReference>
<protein>
    <submittedName>
        <fullName evidence="2">REP element-mobilizing transposase RayT</fullName>
    </submittedName>
</protein>
<dbReference type="SMART" id="SM01321">
    <property type="entry name" value="Y1_Tnp"/>
    <property type="match status" value="1"/>
</dbReference>
<dbReference type="Pfam" id="PF01797">
    <property type="entry name" value="Y1_Tnp"/>
    <property type="match status" value="1"/>
</dbReference>
<evidence type="ECO:0000313" key="2">
    <source>
        <dbReference type="EMBL" id="MBA8888286.1"/>
    </source>
</evidence>
<dbReference type="GO" id="GO:0004803">
    <property type="term" value="F:transposase activity"/>
    <property type="evidence" value="ECO:0007669"/>
    <property type="project" value="InterPro"/>
</dbReference>
<feature type="domain" description="Transposase IS200-like" evidence="1">
    <location>
        <begin position="1"/>
        <end position="109"/>
    </location>
</feature>
<organism evidence="2 3">
    <name type="scientific">Dokdonella fugitiva</name>
    <dbReference type="NCBI Taxonomy" id="328517"/>
    <lineage>
        <taxon>Bacteria</taxon>
        <taxon>Pseudomonadati</taxon>
        <taxon>Pseudomonadota</taxon>
        <taxon>Gammaproteobacteria</taxon>
        <taxon>Lysobacterales</taxon>
        <taxon>Rhodanobacteraceae</taxon>
        <taxon>Dokdonella</taxon>
    </lineage>
</organism>
<evidence type="ECO:0000259" key="1">
    <source>
        <dbReference type="SMART" id="SM01321"/>
    </source>
</evidence>
<proteinExistence type="predicted"/>
<dbReference type="InterPro" id="IPR002686">
    <property type="entry name" value="Transposase_17"/>
</dbReference>
<dbReference type="AlphaFoldDB" id="A0A839F0Z8"/>
<reference evidence="2 3" key="1">
    <citation type="submission" date="2020-07" db="EMBL/GenBank/DDBJ databases">
        <title>Genomic Encyclopedia of Type Strains, Phase IV (KMG-V): Genome sequencing to study the core and pangenomes of soil and plant-associated prokaryotes.</title>
        <authorList>
            <person name="Whitman W."/>
        </authorList>
    </citation>
    <scope>NUCLEOTIDE SEQUENCE [LARGE SCALE GENOMIC DNA]</scope>
    <source>
        <strain evidence="2 3">RH2WT43</strain>
    </source>
</reference>
<dbReference type="PANTHER" id="PTHR36966">
    <property type="entry name" value="REP-ASSOCIATED TYROSINE TRANSPOSASE"/>
    <property type="match status" value="1"/>
</dbReference>
<dbReference type="InterPro" id="IPR052715">
    <property type="entry name" value="RAYT_transposase"/>
</dbReference>
<dbReference type="Proteomes" id="UP000550401">
    <property type="component" value="Unassembled WGS sequence"/>
</dbReference>
<name>A0A839F0Z8_9GAMM</name>
<accession>A0A839F0Z8</accession>
<dbReference type="PANTHER" id="PTHR36966:SF1">
    <property type="entry name" value="REP-ASSOCIATED TYROSINE TRANSPOSASE"/>
    <property type="match status" value="1"/>
</dbReference>
<gene>
    <name evidence="2" type="ORF">FHW12_002510</name>
</gene>
<comment type="caution">
    <text evidence="2">The sequence shown here is derived from an EMBL/GenBank/DDBJ whole genome shotgun (WGS) entry which is preliminary data.</text>
</comment>
<keyword evidence="3" id="KW-1185">Reference proteome</keyword>
<dbReference type="SUPFAM" id="SSF143422">
    <property type="entry name" value="Transposase IS200-like"/>
    <property type="match status" value="1"/>
</dbReference>
<sequence length="130" mass="14626">MTFTCKARAPLFSDATIARAAARTLTERRLWRDSHLLCWVLMPDHWHGLIELSAAESLSTLATRIKAISARTVAVAAERSGPVWASGFHDRALRKDDDLLTAARYIIRNPVRAGFCARVGDYPYWDAVWL</sequence>
<dbReference type="Gene3D" id="3.30.70.1290">
    <property type="entry name" value="Transposase IS200-like"/>
    <property type="match status" value="1"/>
</dbReference>
<dbReference type="GO" id="GO:0006313">
    <property type="term" value="P:DNA transposition"/>
    <property type="evidence" value="ECO:0007669"/>
    <property type="project" value="InterPro"/>
</dbReference>
<dbReference type="NCBIfam" id="NF047646">
    <property type="entry name" value="REP_Tyr_transpos"/>
    <property type="match status" value="1"/>
</dbReference>
<evidence type="ECO:0000313" key="3">
    <source>
        <dbReference type="Proteomes" id="UP000550401"/>
    </source>
</evidence>